<dbReference type="Gene3D" id="1.10.3860.10">
    <property type="entry name" value="Sodium:dicarboxylate symporter"/>
    <property type="match status" value="1"/>
</dbReference>
<dbReference type="InterPro" id="IPR036458">
    <property type="entry name" value="Na:dicarbo_symporter_sf"/>
</dbReference>
<evidence type="ECO:0000313" key="9">
    <source>
        <dbReference type="EMBL" id="KDO26464.1"/>
    </source>
</evidence>
<gene>
    <name evidence="9" type="ORF">SPRG_08267</name>
</gene>
<feature type="transmembrane region" description="Helical" evidence="7">
    <location>
        <begin position="94"/>
        <end position="114"/>
    </location>
</feature>
<keyword evidence="7" id="KW-0769">Symport</keyword>
<evidence type="ECO:0000256" key="1">
    <source>
        <dbReference type="ARBA" id="ARBA00004651"/>
    </source>
</evidence>
<dbReference type="OrthoDB" id="68212at2759"/>
<dbReference type="PRINTS" id="PR00173">
    <property type="entry name" value="EDTRNSPORT"/>
</dbReference>
<evidence type="ECO:0000256" key="4">
    <source>
        <dbReference type="ARBA" id="ARBA00022692"/>
    </source>
</evidence>
<keyword evidence="6 7" id="KW-0472">Membrane</keyword>
<evidence type="ECO:0000256" key="7">
    <source>
        <dbReference type="RuleBase" id="RU361216"/>
    </source>
</evidence>
<feature type="transmembrane region" description="Helical" evidence="7">
    <location>
        <begin position="331"/>
        <end position="351"/>
    </location>
</feature>
<evidence type="ECO:0000256" key="3">
    <source>
        <dbReference type="ARBA" id="ARBA00022475"/>
    </source>
</evidence>
<feature type="transmembrane region" description="Helical" evidence="7">
    <location>
        <begin position="171"/>
        <end position="192"/>
    </location>
</feature>
<feature type="transmembrane region" description="Helical" evidence="7">
    <location>
        <begin position="483"/>
        <end position="509"/>
    </location>
</feature>
<dbReference type="RefSeq" id="XP_012202899.1">
    <property type="nucleotide sequence ID" value="XM_012347509.1"/>
</dbReference>
<name>A0A067C6P9_SAPPC</name>
<dbReference type="PANTHER" id="PTHR42865">
    <property type="entry name" value="PROTON/GLUTAMATE-ASPARTATE SYMPORTER"/>
    <property type="match status" value="1"/>
</dbReference>
<proteinExistence type="inferred from homology"/>
<feature type="region of interest" description="Disordered" evidence="8">
    <location>
        <begin position="18"/>
        <end position="63"/>
    </location>
</feature>
<dbReference type="GeneID" id="24130497"/>
<evidence type="ECO:0000256" key="5">
    <source>
        <dbReference type="ARBA" id="ARBA00022989"/>
    </source>
</evidence>
<feature type="transmembrane region" description="Helical" evidence="7">
    <location>
        <begin position="459"/>
        <end position="476"/>
    </location>
</feature>
<dbReference type="EMBL" id="KK583224">
    <property type="protein sequence ID" value="KDO26464.1"/>
    <property type="molecule type" value="Genomic_DNA"/>
</dbReference>
<accession>A0A067C6P9</accession>
<evidence type="ECO:0000256" key="2">
    <source>
        <dbReference type="ARBA" id="ARBA00022448"/>
    </source>
</evidence>
<dbReference type="OMA" id="FFLAMEW"/>
<dbReference type="InterPro" id="IPR001991">
    <property type="entry name" value="Na-dicarboxylate_symporter"/>
</dbReference>
<feature type="compositionally biased region" description="Polar residues" evidence="8">
    <location>
        <begin position="40"/>
        <end position="54"/>
    </location>
</feature>
<keyword evidence="2 7" id="KW-0813">Transport</keyword>
<dbReference type="VEuPathDB" id="FungiDB:SPRG_08267"/>
<feature type="transmembrane region" description="Helical" evidence="7">
    <location>
        <begin position="515"/>
        <end position="535"/>
    </location>
</feature>
<dbReference type="SUPFAM" id="SSF118215">
    <property type="entry name" value="Proton glutamate symport protein"/>
    <property type="match status" value="1"/>
</dbReference>
<evidence type="ECO:0000256" key="8">
    <source>
        <dbReference type="SAM" id="MobiDB-lite"/>
    </source>
</evidence>
<feature type="transmembrane region" description="Helical" evidence="7">
    <location>
        <begin position="371"/>
        <end position="395"/>
    </location>
</feature>
<protein>
    <recommendedName>
        <fullName evidence="7">Amino acid transporter</fullName>
    </recommendedName>
</protein>
<organism evidence="9 10">
    <name type="scientific">Saprolegnia parasitica (strain CBS 223.65)</name>
    <dbReference type="NCBI Taxonomy" id="695850"/>
    <lineage>
        <taxon>Eukaryota</taxon>
        <taxon>Sar</taxon>
        <taxon>Stramenopiles</taxon>
        <taxon>Oomycota</taxon>
        <taxon>Saprolegniomycetes</taxon>
        <taxon>Saprolegniales</taxon>
        <taxon>Saprolegniaceae</taxon>
        <taxon>Saprolegnia</taxon>
    </lineage>
</organism>
<comment type="similarity">
    <text evidence="7">Belongs to the dicarboxylate/amino acid:cation symporter (DAACS) (TC 2.A.23) family.</text>
</comment>
<comment type="subcellular location">
    <subcellularLocation>
        <location evidence="1">Cell membrane</location>
        <topology evidence="1">Multi-pass membrane protein</topology>
    </subcellularLocation>
    <subcellularLocation>
        <location evidence="7">Membrane</location>
        <topology evidence="7">Multi-pass membrane protein</topology>
    </subcellularLocation>
</comment>
<dbReference type="KEGG" id="spar:SPRG_08267"/>
<feature type="transmembrane region" description="Helical" evidence="7">
    <location>
        <begin position="282"/>
        <end position="306"/>
    </location>
</feature>
<dbReference type="PANTHER" id="PTHR42865:SF7">
    <property type="entry name" value="PROTON_GLUTAMATE-ASPARTATE SYMPORTER"/>
    <property type="match status" value="1"/>
</dbReference>
<dbReference type="Pfam" id="PF00375">
    <property type="entry name" value="SDF"/>
    <property type="match status" value="2"/>
</dbReference>
<keyword evidence="3" id="KW-1003">Cell membrane</keyword>
<sequence>MDPPRKGIYLYTPEPVHKPAMLGSAASSTSSQERRPAHFESTNARTNFRSTPQDHTAGPHTPPVGIYALQDDPILEGQAAAPHGNYDSRETATFFNSMAVVIGAGLGIGLGLLLSKFDVPKDLALWLELPGNLFVRALRCLIVPMVFCTMTVSIAEIVVLNKTSILTWRTAAVLFSTSILSTMQGMVVALVYNSVFNANWPVTNGNGTSTNGIVLGLRCANGQFLETLADGSLACLSAAANATALFTVKDVNNVLSTNSAFQDLSLTQQVIAIINLAVPDNIFASLADGSLLSVLMFALPLGVAVAKSHSEALGAGNNYLLNILRQSRNTLLLMINAVLKLTPFAVFFLLTSSIVSYSSNTSNDIVSQGGYLILFFVSGVMCHVLIVMPLVLFLFTRRNPYNYLRQLVPAYVFAFGCSSSMATLPVAVTVVHQTRQVSRQLAQLMMCLGTPVNLNAPGLYYPLMTVFMANVAGVGSQLRGPELVVLFFVSLLGCMGTAPVPNSALVMLMTVWKTVMPNVALPGAFVYVVAIDFLLDRICTSTNVNGNMIVTRILADYFDDSWGSETGPAEA</sequence>
<dbReference type="Proteomes" id="UP000030745">
    <property type="component" value="Unassembled WGS sequence"/>
</dbReference>
<keyword evidence="4 7" id="KW-0812">Transmembrane</keyword>
<dbReference type="GO" id="GO:0015293">
    <property type="term" value="F:symporter activity"/>
    <property type="evidence" value="ECO:0007669"/>
    <property type="project" value="UniProtKB-UniRule"/>
</dbReference>
<evidence type="ECO:0000256" key="6">
    <source>
        <dbReference type="ARBA" id="ARBA00023136"/>
    </source>
</evidence>
<dbReference type="GO" id="GO:0005886">
    <property type="term" value="C:plasma membrane"/>
    <property type="evidence" value="ECO:0007669"/>
    <property type="project" value="UniProtKB-SubCell"/>
</dbReference>
<dbReference type="AlphaFoldDB" id="A0A067C6P9"/>
<feature type="transmembrane region" description="Helical" evidence="7">
    <location>
        <begin position="407"/>
        <end position="431"/>
    </location>
</feature>
<keyword evidence="10" id="KW-1185">Reference proteome</keyword>
<evidence type="ECO:0000313" key="10">
    <source>
        <dbReference type="Proteomes" id="UP000030745"/>
    </source>
</evidence>
<feature type="transmembrane region" description="Helical" evidence="7">
    <location>
        <begin position="134"/>
        <end position="159"/>
    </location>
</feature>
<reference evidence="9 10" key="1">
    <citation type="journal article" date="2013" name="PLoS Genet.">
        <title>Distinctive expansion of potential virulence genes in the genome of the oomycete fish pathogen Saprolegnia parasitica.</title>
        <authorList>
            <person name="Jiang R.H."/>
            <person name="de Bruijn I."/>
            <person name="Haas B.J."/>
            <person name="Belmonte R."/>
            <person name="Lobach L."/>
            <person name="Christie J."/>
            <person name="van den Ackerveken G."/>
            <person name="Bottin A."/>
            <person name="Bulone V."/>
            <person name="Diaz-Moreno S.M."/>
            <person name="Dumas B."/>
            <person name="Fan L."/>
            <person name="Gaulin E."/>
            <person name="Govers F."/>
            <person name="Grenville-Briggs L.J."/>
            <person name="Horner N.R."/>
            <person name="Levin J.Z."/>
            <person name="Mammella M."/>
            <person name="Meijer H.J."/>
            <person name="Morris P."/>
            <person name="Nusbaum C."/>
            <person name="Oome S."/>
            <person name="Phillips A.J."/>
            <person name="van Rooyen D."/>
            <person name="Rzeszutek E."/>
            <person name="Saraiva M."/>
            <person name="Secombes C.J."/>
            <person name="Seidl M.F."/>
            <person name="Snel B."/>
            <person name="Stassen J.H."/>
            <person name="Sykes S."/>
            <person name="Tripathy S."/>
            <person name="van den Berg H."/>
            <person name="Vega-Arreguin J.C."/>
            <person name="Wawra S."/>
            <person name="Young S.K."/>
            <person name="Zeng Q."/>
            <person name="Dieguez-Uribeondo J."/>
            <person name="Russ C."/>
            <person name="Tyler B.M."/>
            <person name="van West P."/>
        </authorList>
    </citation>
    <scope>NUCLEOTIDE SEQUENCE [LARGE SCALE GENOMIC DNA]</scope>
    <source>
        <strain evidence="9 10">CBS 223.65</strain>
    </source>
</reference>
<keyword evidence="5 7" id="KW-1133">Transmembrane helix</keyword>